<evidence type="ECO:0000256" key="2">
    <source>
        <dbReference type="ARBA" id="ARBA00006228"/>
    </source>
</evidence>
<keyword evidence="4 7" id="KW-0812">Transmembrane</keyword>
<comment type="similarity">
    <text evidence="2">Belongs to the CPA3 antiporters (TC 2.A.63) subunit E family.</text>
</comment>
<evidence type="ECO:0000313" key="9">
    <source>
        <dbReference type="Proteomes" id="UP001164693"/>
    </source>
</evidence>
<dbReference type="Pfam" id="PF01899">
    <property type="entry name" value="MNHE"/>
    <property type="match status" value="1"/>
</dbReference>
<protein>
    <submittedName>
        <fullName evidence="8">Na+/H+ antiporter subunit E</fullName>
    </submittedName>
</protein>
<dbReference type="EMBL" id="CP097463">
    <property type="protein sequence ID" value="WAX56489.1"/>
    <property type="molecule type" value="Genomic_DNA"/>
</dbReference>
<feature type="transmembrane region" description="Helical" evidence="7">
    <location>
        <begin position="6"/>
        <end position="23"/>
    </location>
</feature>
<keyword evidence="6 7" id="KW-0472">Membrane</keyword>
<comment type="subcellular location">
    <subcellularLocation>
        <location evidence="1">Cell membrane</location>
        <topology evidence="1">Multi-pass membrane protein</topology>
    </subcellularLocation>
</comment>
<proteinExistence type="inferred from homology"/>
<dbReference type="PANTHER" id="PTHR34584">
    <property type="entry name" value="NA(+)/H(+) ANTIPORTER SUBUNIT E1"/>
    <property type="match status" value="1"/>
</dbReference>
<keyword evidence="3" id="KW-1003">Cell membrane</keyword>
<evidence type="ECO:0000313" key="8">
    <source>
        <dbReference type="EMBL" id="WAX56489.1"/>
    </source>
</evidence>
<evidence type="ECO:0000256" key="6">
    <source>
        <dbReference type="ARBA" id="ARBA00023136"/>
    </source>
</evidence>
<organism evidence="8 9">
    <name type="scientific">Jatrophihabitans cynanchi</name>
    <dbReference type="NCBI Taxonomy" id="2944128"/>
    <lineage>
        <taxon>Bacteria</taxon>
        <taxon>Bacillati</taxon>
        <taxon>Actinomycetota</taxon>
        <taxon>Actinomycetes</taxon>
        <taxon>Jatrophihabitantales</taxon>
        <taxon>Jatrophihabitantaceae</taxon>
        <taxon>Jatrophihabitans</taxon>
    </lineage>
</organism>
<evidence type="ECO:0000256" key="5">
    <source>
        <dbReference type="ARBA" id="ARBA00022989"/>
    </source>
</evidence>
<dbReference type="RefSeq" id="WP_269443022.1">
    <property type="nucleotide sequence ID" value="NZ_CP097463.1"/>
</dbReference>
<keyword evidence="5 7" id="KW-1133">Transmembrane helix</keyword>
<gene>
    <name evidence="8" type="ORF">M6B22_18415</name>
</gene>
<dbReference type="PANTHER" id="PTHR34584:SF1">
    <property type="entry name" value="NA(+)_H(+) ANTIPORTER SUBUNIT E1"/>
    <property type="match status" value="1"/>
</dbReference>
<reference evidence="8" key="1">
    <citation type="submission" date="2022-05" db="EMBL/GenBank/DDBJ databases">
        <title>Jatrophihabitans sp. SB3-54 whole genome sequence.</title>
        <authorList>
            <person name="Suh M.K."/>
            <person name="Eom M.K."/>
            <person name="Kim J.S."/>
            <person name="Kim H.S."/>
            <person name="Do H.E."/>
            <person name="Shin Y.K."/>
            <person name="Lee J.-S."/>
        </authorList>
    </citation>
    <scope>NUCLEOTIDE SEQUENCE</scope>
    <source>
        <strain evidence="8">SB3-54</strain>
    </source>
</reference>
<dbReference type="Proteomes" id="UP001164693">
    <property type="component" value="Chromosome"/>
</dbReference>
<sequence>MITRLLALFVWAYGVWLLLTWTVTFEQLVFGGLLAAVVACALAPLGEVARPWRLLDPRILFAVLRLLVVSLGRIVRANVELARRIWTPSLPLASGMIIVPTSMRTDGGVGGTGLITSLIVDNQLADLDRRRNELQFHAVTVPDGDAAAKGAAITEPTERLLAPILRRGR</sequence>
<name>A0ABY7JZB6_9ACTN</name>
<evidence type="ECO:0000256" key="7">
    <source>
        <dbReference type="SAM" id="Phobius"/>
    </source>
</evidence>
<feature type="transmembrane region" description="Helical" evidence="7">
    <location>
        <begin position="28"/>
        <end position="46"/>
    </location>
</feature>
<evidence type="ECO:0000256" key="3">
    <source>
        <dbReference type="ARBA" id="ARBA00022475"/>
    </source>
</evidence>
<keyword evidence="9" id="KW-1185">Reference proteome</keyword>
<dbReference type="InterPro" id="IPR002758">
    <property type="entry name" value="Cation_antiport_E"/>
</dbReference>
<evidence type="ECO:0000256" key="1">
    <source>
        <dbReference type="ARBA" id="ARBA00004651"/>
    </source>
</evidence>
<evidence type="ECO:0000256" key="4">
    <source>
        <dbReference type="ARBA" id="ARBA00022692"/>
    </source>
</evidence>
<accession>A0ABY7JZB6</accession>